<dbReference type="AlphaFoldDB" id="A0AAD8R6T0"/>
<evidence type="ECO:0000313" key="5">
    <source>
        <dbReference type="EMBL" id="KAK1614069.1"/>
    </source>
</evidence>
<evidence type="ECO:0000256" key="2">
    <source>
        <dbReference type="ARBA" id="ARBA00022679"/>
    </source>
</evidence>
<gene>
    <name evidence="5" type="ORF">QYE76_019586</name>
</gene>
<dbReference type="Gene3D" id="3.40.50.150">
    <property type="entry name" value="Vaccinia Virus protein VP39"/>
    <property type="match status" value="1"/>
</dbReference>
<evidence type="ECO:0000256" key="1">
    <source>
        <dbReference type="ARBA" id="ARBA00022603"/>
    </source>
</evidence>
<name>A0AAD8R6T0_LOLMU</name>
<dbReference type="EMBL" id="JAUUTY010000006">
    <property type="protein sequence ID" value="KAK1614069.1"/>
    <property type="molecule type" value="Genomic_DNA"/>
</dbReference>
<dbReference type="Proteomes" id="UP001231189">
    <property type="component" value="Unassembled WGS sequence"/>
</dbReference>
<comment type="caution">
    <text evidence="5">The sequence shown here is derived from an EMBL/GenBank/DDBJ whole genome shotgun (WGS) entry which is preliminary data.</text>
</comment>
<evidence type="ECO:0000259" key="4">
    <source>
        <dbReference type="Pfam" id="PF00891"/>
    </source>
</evidence>
<dbReference type="GO" id="GO:0008171">
    <property type="term" value="F:O-methyltransferase activity"/>
    <property type="evidence" value="ECO:0007669"/>
    <property type="project" value="InterPro"/>
</dbReference>
<dbReference type="InterPro" id="IPR001077">
    <property type="entry name" value="COMT_C"/>
</dbReference>
<keyword evidence="2" id="KW-0808">Transferase</keyword>
<keyword evidence="3" id="KW-0949">S-adenosyl-L-methionine</keyword>
<sequence>MHALVNNNLAIDIVLKGARGIFHWLSSLINIGGGHGIATVAIVKEFPQITCNMLDLEQVTRKLPSCGMVKYILGDMFEFIPHAINSNISTTIDSTMQQLGAFLNHLI</sequence>
<keyword evidence="1" id="KW-0489">Methyltransferase</keyword>
<dbReference type="PROSITE" id="PS51683">
    <property type="entry name" value="SAM_OMT_II"/>
    <property type="match status" value="1"/>
</dbReference>
<dbReference type="Pfam" id="PF00891">
    <property type="entry name" value="Methyltransf_2"/>
    <property type="match status" value="1"/>
</dbReference>
<proteinExistence type="predicted"/>
<organism evidence="5 6">
    <name type="scientific">Lolium multiflorum</name>
    <name type="common">Italian ryegrass</name>
    <name type="synonym">Lolium perenne subsp. multiflorum</name>
    <dbReference type="NCBI Taxonomy" id="4521"/>
    <lineage>
        <taxon>Eukaryota</taxon>
        <taxon>Viridiplantae</taxon>
        <taxon>Streptophyta</taxon>
        <taxon>Embryophyta</taxon>
        <taxon>Tracheophyta</taxon>
        <taxon>Spermatophyta</taxon>
        <taxon>Magnoliopsida</taxon>
        <taxon>Liliopsida</taxon>
        <taxon>Poales</taxon>
        <taxon>Poaceae</taxon>
        <taxon>BOP clade</taxon>
        <taxon>Pooideae</taxon>
        <taxon>Poodae</taxon>
        <taxon>Poeae</taxon>
        <taxon>Poeae Chloroplast Group 2 (Poeae type)</taxon>
        <taxon>Loliodinae</taxon>
        <taxon>Loliinae</taxon>
        <taxon>Lolium</taxon>
    </lineage>
</organism>
<keyword evidence="6" id="KW-1185">Reference proteome</keyword>
<protein>
    <recommendedName>
        <fullName evidence="4">O-methyltransferase C-terminal domain-containing protein</fullName>
    </recommendedName>
</protein>
<evidence type="ECO:0000313" key="6">
    <source>
        <dbReference type="Proteomes" id="UP001231189"/>
    </source>
</evidence>
<dbReference type="InterPro" id="IPR016461">
    <property type="entry name" value="COMT-like"/>
</dbReference>
<reference evidence="5" key="1">
    <citation type="submission" date="2023-07" db="EMBL/GenBank/DDBJ databases">
        <title>A chromosome-level genome assembly of Lolium multiflorum.</title>
        <authorList>
            <person name="Chen Y."/>
            <person name="Copetti D."/>
            <person name="Kolliker R."/>
            <person name="Studer B."/>
        </authorList>
    </citation>
    <scope>NUCLEOTIDE SEQUENCE</scope>
    <source>
        <strain evidence="5">02402/16</strain>
        <tissue evidence="5">Leaf</tissue>
    </source>
</reference>
<evidence type="ECO:0000256" key="3">
    <source>
        <dbReference type="ARBA" id="ARBA00022691"/>
    </source>
</evidence>
<dbReference type="SUPFAM" id="SSF53335">
    <property type="entry name" value="S-adenosyl-L-methionine-dependent methyltransferases"/>
    <property type="match status" value="1"/>
</dbReference>
<dbReference type="InterPro" id="IPR029063">
    <property type="entry name" value="SAM-dependent_MTases_sf"/>
</dbReference>
<accession>A0AAD8R6T0</accession>
<feature type="domain" description="O-methyltransferase C-terminal" evidence="4">
    <location>
        <begin position="9"/>
        <end position="83"/>
    </location>
</feature>
<dbReference type="GO" id="GO:0032259">
    <property type="term" value="P:methylation"/>
    <property type="evidence" value="ECO:0007669"/>
    <property type="project" value="UniProtKB-KW"/>
</dbReference>